<organism evidence="1 2">
    <name type="scientific">Solitalea agri</name>
    <dbReference type="NCBI Taxonomy" id="2953739"/>
    <lineage>
        <taxon>Bacteria</taxon>
        <taxon>Pseudomonadati</taxon>
        <taxon>Bacteroidota</taxon>
        <taxon>Sphingobacteriia</taxon>
        <taxon>Sphingobacteriales</taxon>
        <taxon>Sphingobacteriaceae</taxon>
        <taxon>Solitalea</taxon>
    </lineage>
</organism>
<dbReference type="SUPFAM" id="SSF55008">
    <property type="entry name" value="HMA, heavy metal-associated domain"/>
    <property type="match status" value="1"/>
</dbReference>
<evidence type="ECO:0000313" key="2">
    <source>
        <dbReference type="Proteomes" id="UP001155182"/>
    </source>
</evidence>
<dbReference type="GO" id="GO:0046872">
    <property type="term" value="F:metal ion binding"/>
    <property type="evidence" value="ECO:0007669"/>
    <property type="project" value="InterPro"/>
</dbReference>
<protein>
    <recommendedName>
        <fullName evidence="3">HMA domain-containing protein</fullName>
    </recommendedName>
</protein>
<proteinExistence type="predicted"/>
<comment type="caution">
    <text evidence="1">The sequence shown here is derived from an EMBL/GenBank/DDBJ whole genome shotgun (WGS) entry which is preliminary data.</text>
</comment>
<dbReference type="EMBL" id="JAMWYS010000024">
    <property type="protein sequence ID" value="MCO4292591.1"/>
    <property type="molecule type" value="Genomic_DNA"/>
</dbReference>
<evidence type="ECO:0000313" key="1">
    <source>
        <dbReference type="EMBL" id="MCO4292591.1"/>
    </source>
</evidence>
<gene>
    <name evidence="1" type="ORF">NF867_06940</name>
</gene>
<dbReference type="RefSeq" id="WP_252587074.1">
    <property type="nucleotide sequence ID" value="NZ_JAMWYS010000024.1"/>
</dbReference>
<sequence length="78" mass="8862">MSTLLQNRTIHIFKTNIHDQPDVNAIASALNNLPGILKWNVAIDDCDKILRIESTQTEPDEYIDLVKTLGYSCEELTF</sequence>
<dbReference type="Proteomes" id="UP001155182">
    <property type="component" value="Unassembled WGS sequence"/>
</dbReference>
<dbReference type="AlphaFoldDB" id="A0A9X2F5A3"/>
<reference evidence="1" key="1">
    <citation type="submission" date="2022-06" db="EMBL/GenBank/DDBJ databases">
        <title>Solitalea sp. MAHUQ-68 isolated from rhizospheric soil.</title>
        <authorList>
            <person name="Huq M.A."/>
        </authorList>
    </citation>
    <scope>NUCLEOTIDE SEQUENCE</scope>
    <source>
        <strain evidence="1">MAHUQ-68</strain>
    </source>
</reference>
<name>A0A9X2F5A3_9SPHI</name>
<accession>A0A9X2F5A3</accession>
<keyword evidence="2" id="KW-1185">Reference proteome</keyword>
<dbReference type="Gene3D" id="3.30.70.100">
    <property type="match status" value="1"/>
</dbReference>
<evidence type="ECO:0008006" key="3">
    <source>
        <dbReference type="Google" id="ProtNLM"/>
    </source>
</evidence>
<dbReference type="InterPro" id="IPR036163">
    <property type="entry name" value="HMA_dom_sf"/>
</dbReference>